<name>A0ABN0QMD7_MYCUL</name>
<accession>A0ABN0QMD7</accession>
<evidence type="ECO:0000313" key="4">
    <source>
        <dbReference type="Proteomes" id="UP000020681"/>
    </source>
</evidence>
<evidence type="ECO:0000259" key="2">
    <source>
        <dbReference type="Pfam" id="PF00668"/>
    </source>
</evidence>
<organism evidence="3 4">
    <name type="scientific">Mycobacterium ulcerans str. Harvey</name>
    <dbReference type="NCBI Taxonomy" id="1299332"/>
    <lineage>
        <taxon>Bacteria</taxon>
        <taxon>Bacillati</taxon>
        <taxon>Actinomycetota</taxon>
        <taxon>Actinomycetes</taxon>
        <taxon>Mycobacteriales</taxon>
        <taxon>Mycobacteriaceae</taxon>
        <taxon>Mycobacterium</taxon>
        <taxon>Mycobacterium ulcerans group</taxon>
    </lineage>
</organism>
<evidence type="ECO:0000256" key="1">
    <source>
        <dbReference type="SAM" id="MobiDB-lite"/>
    </source>
</evidence>
<dbReference type="EMBL" id="JAOL01000188">
    <property type="protein sequence ID" value="EUA85849.1"/>
    <property type="molecule type" value="Genomic_DNA"/>
</dbReference>
<dbReference type="InterPro" id="IPR023213">
    <property type="entry name" value="CAT-like_dom_sf"/>
</dbReference>
<dbReference type="SUPFAM" id="SSF52777">
    <property type="entry name" value="CoA-dependent acyltransferases"/>
    <property type="match status" value="1"/>
</dbReference>
<dbReference type="Proteomes" id="UP000020681">
    <property type="component" value="Unassembled WGS sequence"/>
</dbReference>
<protein>
    <submittedName>
        <fullName evidence="3">Condensation domain protein</fullName>
    </submittedName>
</protein>
<comment type="caution">
    <text evidence="3">The sequence shown here is derived from an EMBL/GenBank/DDBJ whole genome shotgun (WGS) entry which is preliminary data.</text>
</comment>
<dbReference type="InterPro" id="IPR001242">
    <property type="entry name" value="Condensation_dom"/>
</dbReference>
<gene>
    <name evidence="3" type="ORF">I551_7745</name>
</gene>
<dbReference type="Gene3D" id="3.30.559.30">
    <property type="entry name" value="Nonribosomal peptide synthetase, condensation domain"/>
    <property type="match status" value="1"/>
</dbReference>
<reference evidence="3 4" key="1">
    <citation type="submission" date="2014-01" db="EMBL/GenBank/DDBJ databases">
        <authorList>
            <person name="Dobos K."/>
            <person name="Lenaerts A."/>
            <person name="Ordway D."/>
            <person name="DeGroote M.A."/>
            <person name="Parker T."/>
            <person name="Sizemore C."/>
            <person name="Tallon L.J."/>
            <person name="Sadzewicz L.K."/>
            <person name="Sengamalay N."/>
            <person name="Fraser C.M."/>
            <person name="Hine E."/>
            <person name="Shefchek K.A."/>
            <person name="Das S.P."/>
            <person name="Tettelin H."/>
        </authorList>
    </citation>
    <scope>NUCLEOTIDE SEQUENCE [LARGE SCALE GENOMIC DNA]</scope>
    <source>
        <strain evidence="3 4">Harvey</strain>
    </source>
</reference>
<feature type="domain" description="Condensation" evidence="2">
    <location>
        <begin position="7"/>
        <end position="141"/>
    </location>
</feature>
<dbReference type="Gene3D" id="3.30.559.10">
    <property type="entry name" value="Chloramphenicol acetyltransferase-like domain"/>
    <property type="match status" value="1"/>
</dbReference>
<keyword evidence="4" id="KW-1185">Reference proteome</keyword>
<evidence type="ECO:0000313" key="3">
    <source>
        <dbReference type="EMBL" id="EUA85849.1"/>
    </source>
</evidence>
<dbReference type="Pfam" id="PF00668">
    <property type="entry name" value="Condensation"/>
    <property type="match status" value="1"/>
</dbReference>
<feature type="region of interest" description="Disordered" evidence="1">
    <location>
        <begin position="120"/>
        <end position="146"/>
    </location>
</feature>
<proteinExistence type="predicted"/>
<sequence>MTATQPSAKQLAQDLIDADARRPINIAVDPPFRAMIIQIDDDRLILGMNYHHIVADFWAEAQLFAELSAIYANPRHGASGPGRDITMSELARAQVARSAGPHNKQSLAYWDRTLTGMPARLELPTDRSQTTSPSFRGARRQSAVGE</sequence>